<proteinExistence type="inferred from homology"/>
<feature type="transmembrane region" description="Helical" evidence="8">
    <location>
        <begin position="345"/>
        <end position="362"/>
    </location>
</feature>
<feature type="transmembrane region" description="Helical" evidence="8">
    <location>
        <begin position="47"/>
        <end position="68"/>
    </location>
</feature>
<dbReference type="EMBL" id="JBIASD010000003">
    <property type="protein sequence ID" value="MFF3665139.1"/>
    <property type="molecule type" value="Genomic_DNA"/>
</dbReference>
<dbReference type="Proteomes" id="UP001602013">
    <property type="component" value="Unassembled WGS sequence"/>
</dbReference>
<keyword evidence="3" id="KW-0813">Transport</keyword>
<organism evidence="9 10">
    <name type="scientific">Microtetraspora malaysiensis</name>
    <dbReference type="NCBI Taxonomy" id="161358"/>
    <lineage>
        <taxon>Bacteria</taxon>
        <taxon>Bacillati</taxon>
        <taxon>Actinomycetota</taxon>
        <taxon>Actinomycetes</taxon>
        <taxon>Streptosporangiales</taxon>
        <taxon>Streptosporangiaceae</taxon>
        <taxon>Microtetraspora</taxon>
    </lineage>
</organism>
<name>A0ABW6SJJ2_9ACTN</name>
<feature type="transmembrane region" description="Helical" evidence="8">
    <location>
        <begin position="141"/>
        <end position="174"/>
    </location>
</feature>
<comment type="similarity">
    <text evidence="2">Belongs to the binding-protein-dependent transport system permease family. FecCD subfamily.</text>
</comment>
<dbReference type="Gene3D" id="1.10.3470.10">
    <property type="entry name" value="ABC transporter involved in vitamin B12 uptake, BtuC"/>
    <property type="match status" value="1"/>
</dbReference>
<evidence type="ECO:0000256" key="6">
    <source>
        <dbReference type="ARBA" id="ARBA00022989"/>
    </source>
</evidence>
<dbReference type="CDD" id="cd06550">
    <property type="entry name" value="TM_ABC_iron-siderophores_like"/>
    <property type="match status" value="1"/>
</dbReference>
<evidence type="ECO:0000256" key="5">
    <source>
        <dbReference type="ARBA" id="ARBA00022692"/>
    </source>
</evidence>
<accession>A0ABW6SJJ2</accession>
<evidence type="ECO:0000256" key="7">
    <source>
        <dbReference type="ARBA" id="ARBA00023136"/>
    </source>
</evidence>
<dbReference type="PANTHER" id="PTHR30472">
    <property type="entry name" value="FERRIC ENTEROBACTIN TRANSPORT SYSTEM PERMEASE PROTEIN"/>
    <property type="match status" value="1"/>
</dbReference>
<feature type="transmembrane region" description="Helical" evidence="8">
    <location>
        <begin position="314"/>
        <end position="333"/>
    </location>
</feature>
<keyword evidence="6 8" id="KW-1133">Transmembrane helix</keyword>
<evidence type="ECO:0000256" key="2">
    <source>
        <dbReference type="ARBA" id="ARBA00007935"/>
    </source>
</evidence>
<dbReference type="Pfam" id="PF01032">
    <property type="entry name" value="FecCD"/>
    <property type="match status" value="1"/>
</dbReference>
<gene>
    <name evidence="9" type="ORF">ACFYXI_06055</name>
</gene>
<evidence type="ECO:0000256" key="4">
    <source>
        <dbReference type="ARBA" id="ARBA00022475"/>
    </source>
</evidence>
<sequence>MTASLDRGAVDPAADPALGRALDRALDRALGRAVRGPGFSARLAPRALLVASAALAVLLALAVASICFGDYPLRFDQVVDAIFGGSGGQSYIVQRFRLPRAVGGALAGALLGLSGAVFQTLARNVLASPDVLGVETGAALVTVVLMTLGLTGTAALTGGAFAGAAVATAAVYLLAYRRGINGMRLILVGIGVNACITGGTSYVLMLAEVHTAERAHNWTLGGFNGLGWEQVAVLAAGLAVTLPLATGLAARLRTLSLGDGVARALGLPLERSRLLLVGTGVLAAAASVAVAGPVAFIALVAPQIARRLIGRPDGGLVTSAIFGALLAVAADFAGRQLAGDAEIPVGIVTALAGGPWLVYLLMKRGSRSTDG</sequence>
<keyword evidence="7 8" id="KW-0472">Membrane</keyword>
<keyword evidence="5 8" id="KW-0812">Transmembrane</keyword>
<evidence type="ECO:0000256" key="1">
    <source>
        <dbReference type="ARBA" id="ARBA00004651"/>
    </source>
</evidence>
<dbReference type="PANTHER" id="PTHR30472:SF24">
    <property type="entry name" value="FERRIC ENTEROBACTIN TRANSPORT SYSTEM PERMEASE PROTEIN FEPG"/>
    <property type="match status" value="1"/>
</dbReference>
<comment type="subcellular location">
    <subcellularLocation>
        <location evidence="1">Cell membrane</location>
        <topology evidence="1">Multi-pass membrane protein</topology>
    </subcellularLocation>
</comment>
<feature type="transmembrane region" description="Helical" evidence="8">
    <location>
        <begin position="273"/>
        <end position="302"/>
    </location>
</feature>
<dbReference type="InterPro" id="IPR000522">
    <property type="entry name" value="ABC_transptr_permease_BtuC"/>
</dbReference>
<dbReference type="SUPFAM" id="SSF81345">
    <property type="entry name" value="ABC transporter involved in vitamin B12 uptake, BtuC"/>
    <property type="match status" value="1"/>
</dbReference>
<evidence type="ECO:0000256" key="3">
    <source>
        <dbReference type="ARBA" id="ARBA00022448"/>
    </source>
</evidence>
<reference evidence="9 10" key="1">
    <citation type="submission" date="2024-10" db="EMBL/GenBank/DDBJ databases">
        <title>The Natural Products Discovery Center: Release of the First 8490 Sequenced Strains for Exploring Actinobacteria Biosynthetic Diversity.</title>
        <authorList>
            <person name="Kalkreuter E."/>
            <person name="Kautsar S.A."/>
            <person name="Yang D."/>
            <person name="Bader C.D."/>
            <person name="Teijaro C.N."/>
            <person name="Fluegel L."/>
            <person name="Davis C.M."/>
            <person name="Simpson J.R."/>
            <person name="Lauterbach L."/>
            <person name="Steele A.D."/>
            <person name="Gui C."/>
            <person name="Meng S."/>
            <person name="Li G."/>
            <person name="Viehrig K."/>
            <person name="Ye F."/>
            <person name="Su P."/>
            <person name="Kiefer A.F."/>
            <person name="Nichols A."/>
            <person name="Cepeda A.J."/>
            <person name="Yan W."/>
            <person name="Fan B."/>
            <person name="Jiang Y."/>
            <person name="Adhikari A."/>
            <person name="Zheng C.-J."/>
            <person name="Schuster L."/>
            <person name="Cowan T.M."/>
            <person name="Smanski M.J."/>
            <person name="Chevrette M.G."/>
            <person name="De Carvalho L.P.S."/>
            <person name="Shen B."/>
        </authorList>
    </citation>
    <scope>NUCLEOTIDE SEQUENCE [LARGE SCALE GENOMIC DNA]</scope>
    <source>
        <strain evidence="9 10">NPDC002173</strain>
    </source>
</reference>
<protein>
    <submittedName>
        <fullName evidence="9">FecCD family ABC transporter permease</fullName>
    </submittedName>
</protein>
<evidence type="ECO:0000256" key="8">
    <source>
        <dbReference type="SAM" id="Phobius"/>
    </source>
</evidence>
<dbReference type="InterPro" id="IPR037294">
    <property type="entry name" value="ABC_BtuC-like"/>
</dbReference>
<evidence type="ECO:0000313" key="10">
    <source>
        <dbReference type="Proteomes" id="UP001602013"/>
    </source>
</evidence>
<dbReference type="RefSeq" id="WP_387409151.1">
    <property type="nucleotide sequence ID" value="NZ_JBIASD010000003.1"/>
</dbReference>
<feature type="transmembrane region" description="Helical" evidence="8">
    <location>
        <begin position="186"/>
        <end position="207"/>
    </location>
</feature>
<evidence type="ECO:0000313" key="9">
    <source>
        <dbReference type="EMBL" id="MFF3665139.1"/>
    </source>
</evidence>
<keyword evidence="4" id="KW-1003">Cell membrane</keyword>
<feature type="transmembrane region" description="Helical" evidence="8">
    <location>
        <begin position="101"/>
        <end position="121"/>
    </location>
</feature>
<comment type="caution">
    <text evidence="9">The sequence shown here is derived from an EMBL/GenBank/DDBJ whole genome shotgun (WGS) entry which is preliminary data.</text>
</comment>
<keyword evidence="10" id="KW-1185">Reference proteome</keyword>